<dbReference type="Proteomes" id="UP000321201">
    <property type="component" value="Unassembled WGS sequence"/>
</dbReference>
<reference evidence="2 3" key="1">
    <citation type="submission" date="2019-08" db="EMBL/GenBank/DDBJ databases">
        <title>Pelomicrobium methylotrophicum gen. nov., sp. nov. a moderately thermophilic, facultatively anaerobic, lithoautotrophic and methylotrophic bacterium isolated from a terrestrial mud volcano.</title>
        <authorList>
            <person name="Slobodkina G.B."/>
            <person name="Merkel A.Y."/>
            <person name="Slobodkin A.I."/>
        </authorList>
    </citation>
    <scope>NUCLEOTIDE SEQUENCE [LARGE SCALE GENOMIC DNA]</scope>
    <source>
        <strain evidence="2 3">SM250</strain>
    </source>
</reference>
<keyword evidence="3" id="KW-1185">Reference proteome</keyword>
<gene>
    <name evidence="2" type="ORF">FR698_10230</name>
</gene>
<dbReference type="EMBL" id="VPFL01000013">
    <property type="protein sequence ID" value="TXF11476.1"/>
    <property type="molecule type" value="Genomic_DNA"/>
</dbReference>
<dbReference type="InterPro" id="IPR010985">
    <property type="entry name" value="Ribbon_hlx_hlx"/>
</dbReference>
<dbReference type="InParanoid" id="A0A5C7EHG0"/>
<dbReference type="RefSeq" id="WP_147800105.1">
    <property type="nucleotide sequence ID" value="NZ_VPFL01000013.1"/>
</dbReference>
<protein>
    <submittedName>
        <fullName evidence="2">Ribbon-helix-helix protein, CopG family</fullName>
    </submittedName>
</protein>
<dbReference type="AlphaFoldDB" id="A0A5C7EHG0"/>
<dbReference type="GO" id="GO:0006355">
    <property type="term" value="P:regulation of DNA-templated transcription"/>
    <property type="evidence" value="ECO:0007669"/>
    <property type="project" value="InterPro"/>
</dbReference>
<dbReference type="OrthoDB" id="1524992at2"/>
<comment type="caution">
    <text evidence="2">The sequence shown here is derived from an EMBL/GenBank/DDBJ whole genome shotgun (WGS) entry which is preliminary data.</text>
</comment>
<sequence length="72" mass="8256">MSTTLTIRLDKKLDAELTRLAKTLHRPKSALVREFIRQQLALAKFERARTLIEPAAEQAGFLTDEDVFREVS</sequence>
<organism evidence="2 3">
    <name type="scientific">Pelomicrobium methylotrophicum</name>
    <dbReference type="NCBI Taxonomy" id="2602750"/>
    <lineage>
        <taxon>Bacteria</taxon>
        <taxon>Pseudomonadati</taxon>
        <taxon>Pseudomonadota</taxon>
        <taxon>Hydrogenophilia</taxon>
        <taxon>Hydrogenophilia incertae sedis</taxon>
        <taxon>Pelomicrobium</taxon>
    </lineage>
</organism>
<evidence type="ECO:0000313" key="3">
    <source>
        <dbReference type="Proteomes" id="UP000321201"/>
    </source>
</evidence>
<dbReference type="SUPFAM" id="SSF47598">
    <property type="entry name" value="Ribbon-helix-helix"/>
    <property type="match status" value="1"/>
</dbReference>
<evidence type="ECO:0000313" key="2">
    <source>
        <dbReference type="EMBL" id="TXF11476.1"/>
    </source>
</evidence>
<feature type="domain" description="Ribbon-helix-helix protein CopG" evidence="1">
    <location>
        <begin position="5"/>
        <end position="42"/>
    </location>
</feature>
<dbReference type="InterPro" id="IPR002145">
    <property type="entry name" value="CopG"/>
</dbReference>
<evidence type="ECO:0000259" key="1">
    <source>
        <dbReference type="Pfam" id="PF01402"/>
    </source>
</evidence>
<accession>A0A5C7EHG0</accession>
<dbReference type="Pfam" id="PF01402">
    <property type="entry name" value="RHH_1"/>
    <property type="match status" value="1"/>
</dbReference>
<name>A0A5C7EHG0_9PROT</name>
<proteinExistence type="predicted"/>